<protein>
    <submittedName>
        <fullName evidence="1">Uncharacterized protein</fullName>
    </submittedName>
</protein>
<accession>A0A6L2ND95</accession>
<comment type="caution">
    <text evidence="1">The sequence shown here is derived from an EMBL/GenBank/DDBJ whole genome shotgun (WGS) entry which is preliminary data.</text>
</comment>
<dbReference type="EMBL" id="BKCJ010008845">
    <property type="protein sequence ID" value="GEU84221.1"/>
    <property type="molecule type" value="Genomic_DNA"/>
</dbReference>
<reference evidence="1" key="1">
    <citation type="journal article" date="2019" name="Sci. Rep.">
        <title>Draft genome of Tanacetum cinerariifolium, the natural source of mosquito coil.</title>
        <authorList>
            <person name="Yamashiro T."/>
            <person name="Shiraishi A."/>
            <person name="Satake H."/>
            <person name="Nakayama K."/>
        </authorList>
    </citation>
    <scope>NUCLEOTIDE SEQUENCE</scope>
</reference>
<dbReference type="AlphaFoldDB" id="A0A6L2ND95"/>
<organism evidence="1">
    <name type="scientific">Tanacetum cinerariifolium</name>
    <name type="common">Dalmatian daisy</name>
    <name type="synonym">Chrysanthemum cinerariifolium</name>
    <dbReference type="NCBI Taxonomy" id="118510"/>
    <lineage>
        <taxon>Eukaryota</taxon>
        <taxon>Viridiplantae</taxon>
        <taxon>Streptophyta</taxon>
        <taxon>Embryophyta</taxon>
        <taxon>Tracheophyta</taxon>
        <taxon>Spermatophyta</taxon>
        <taxon>Magnoliopsida</taxon>
        <taxon>eudicotyledons</taxon>
        <taxon>Gunneridae</taxon>
        <taxon>Pentapetalae</taxon>
        <taxon>asterids</taxon>
        <taxon>campanulids</taxon>
        <taxon>Asterales</taxon>
        <taxon>Asteraceae</taxon>
        <taxon>Asteroideae</taxon>
        <taxon>Anthemideae</taxon>
        <taxon>Anthemidinae</taxon>
        <taxon>Tanacetum</taxon>
    </lineage>
</organism>
<evidence type="ECO:0000313" key="1">
    <source>
        <dbReference type="EMBL" id="GEU84221.1"/>
    </source>
</evidence>
<sequence>MEAGTTVGLEPGKADHARLKPDETHHIGLFIVPCYLLQRRVRKVQATLRKVRLADEKTLDIAGVGDVILKNSFGTSWNLKDLRIAKNVLAFKGNVPDVRKVDIYFYKPGGLGKQKKLYFIMSYDRYNANLQVECLKFDNGGRSREEGKAFIMVKVWKQGIEACPNDGIMVMYVIERF</sequence>
<proteinExistence type="predicted"/>
<name>A0A6L2ND95_TANCI</name>
<gene>
    <name evidence="1" type="ORF">Tci_056199</name>
</gene>